<dbReference type="PANTHER" id="PTHR24221">
    <property type="entry name" value="ATP-BINDING CASSETTE SUB-FAMILY B"/>
    <property type="match status" value="1"/>
</dbReference>
<reference evidence="12" key="1">
    <citation type="journal article" date="2019" name="Int. J. Syst. Evol. Microbiol.">
        <title>The Global Catalogue of Microorganisms (GCM) 10K type strain sequencing project: providing services to taxonomists for standard genome sequencing and annotation.</title>
        <authorList>
            <consortium name="The Broad Institute Genomics Platform"/>
            <consortium name="The Broad Institute Genome Sequencing Center for Infectious Disease"/>
            <person name="Wu L."/>
            <person name="Ma J."/>
        </authorList>
    </citation>
    <scope>NUCLEOTIDE SEQUENCE [LARGE SCALE GENOMIC DNA]</scope>
    <source>
        <strain evidence="12">DFY41</strain>
    </source>
</reference>
<feature type="region of interest" description="Disordered" evidence="7">
    <location>
        <begin position="542"/>
        <end position="577"/>
    </location>
</feature>
<feature type="compositionally biased region" description="Low complexity" evidence="7">
    <location>
        <begin position="550"/>
        <end position="563"/>
    </location>
</feature>
<dbReference type="PANTHER" id="PTHR24221:SF590">
    <property type="entry name" value="COMPONENT LINKED WITH THE ASSEMBLY OF CYTOCHROME' TRANSPORT TRANSMEMBRANE ATP-BINDING PROTEIN ABC TRANSPORTER CYDD-RELATED"/>
    <property type="match status" value="1"/>
</dbReference>
<evidence type="ECO:0000313" key="12">
    <source>
        <dbReference type="Proteomes" id="UP001596087"/>
    </source>
</evidence>
<feature type="transmembrane region" description="Helical" evidence="8">
    <location>
        <begin position="577"/>
        <end position="604"/>
    </location>
</feature>
<evidence type="ECO:0000256" key="4">
    <source>
        <dbReference type="ARBA" id="ARBA00022840"/>
    </source>
</evidence>
<evidence type="ECO:0000259" key="9">
    <source>
        <dbReference type="PROSITE" id="PS50893"/>
    </source>
</evidence>
<dbReference type="Proteomes" id="UP001596087">
    <property type="component" value="Unassembled WGS sequence"/>
</dbReference>
<dbReference type="CDD" id="cd18584">
    <property type="entry name" value="ABC_6TM_AarD_CydD"/>
    <property type="match status" value="1"/>
</dbReference>
<keyword evidence="6 8" id="KW-0472">Membrane</keyword>
<dbReference type="SMART" id="SM00382">
    <property type="entry name" value="AAA"/>
    <property type="match status" value="2"/>
</dbReference>
<dbReference type="RefSeq" id="WP_378586283.1">
    <property type="nucleotide sequence ID" value="NZ_JBHSKD010000002.1"/>
</dbReference>
<proteinExistence type="predicted"/>
<dbReference type="EMBL" id="JBHSKD010000002">
    <property type="protein sequence ID" value="MFC5175474.1"/>
    <property type="molecule type" value="Genomic_DNA"/>
</dbReference>
<evidence type="ECO:0000256" key="6">
    <source>
        <dbReference type="ARBA" id="ARBA00023136"/>
    </source>
</evidence>
<feature type="transmembrane region" description="Helical" evidence="8">
    <location>
        <begin position="268"/>
        <end position="286"/>
    </location>
</feature>
<name>A0ABW0BDZ8_9ACTN</name>
<keyword evidence="12" id="KW-1185">Reference proteome</keyword>
<dbReference type="Pfam" id="PF00664">
    <property type="entry name" value="ABC_membrane"/>
    <property type="match status" value="1"/>
</dbReference>
<evidence type="ECO:0000256" key="5">
    <source>
        <dbReference type="ARBA" id="ARBA00022989"/>
    </source>
</evidence>
<feature type="transmembrane region" description="Helical" evidence="8">
    <location>
        <begin position="20"/>
        <end position="47"/>
    </location>
</feature>
<dbReference type="InterPro" id="IPR003439">
    <property type="entry name" value="ABC_transporter-like_ATP-bd"/>
</dbReference>
<feature type="transmembrane region" description="Helical" evidence="8">
    <location>
        <begin position="720"/>
        <end position="740"/>
    </location>
</feature>
<evidence type="ECO:0000256" key="7">
    <source>
        <dbReference type="SAM" id="MobiDB-lite"/>
    </source>
</evidence>
<comment type="subcellular location">
    <subcellularLocation>
        <location evidence="1">Cell membrane</location>
        <topology evidence="1">Multi-pass membrane protein</topology>
    </subcellularLocation>
</comment>
<evidence type="ECO:0000256" key="8">
    <source>
        <dbReference type="SAM" id="Phobius"/>
    </source>
</evidence>
<dbReference type="InterPro" id="IPR014223">
    <property type="entry name" value="ABC_CydC/D"/>
</dbReference>
<dbReference type="SUPFAM" id="SSF52540">
    <property type="entry name" value="P-loop containing nucleoside triphosphate hydrolases"/>
    <property type="match status" value="2"/>
</dbReference>
<feature type="transmembrane region" description="Helical" evidence="8">
    <location>
        <begin position="804"/>
        <end position="826"/>
    </location>
</feature>
<gene>
    <name evidence="11" type="primary">cydD</name>
    <name evidence="11" type="ORF">ACFPGP_02240</name>
</gene>
<organism evidence="11 12">
    <name type="scientific">Nocardioides taihuensis</name>
    <dbReference type="NCBI Taxonomy" id="1835606"/>
    <lineage>
        <taxon>Bacteria</taxon>
        <taxon>Bacillati</taxon>
        <taxon>Actinomycetota</taxon>
        <taxon>Actinomycetes</taxon>
        <taxon>Propionibacteriales</taxon>
        <taxon>Nocardioidaceae</taxon>
        <taxon>Nocardioides</taxon>
    </lineage>
</organism>
<dbReference type="InterPro" id="IPR036640">
    <property type="entry name" value="ABC1_TM_sf"/>
</dbReference>
<feature type="domain" description="ABC transmembrane type-1" evidence="10">
    <location>
        <begin position="20"/>
        <end position="300"/>
    </location>
</feature>
<dbReference type="Gene3D" id="3.40.50.300">
    <property type="entry name" value="P-loop containing nucleotide triphosphate hydrolases"/>
    <property type="match status" value="2"/>
</dbReference>
<feature type="transmembrane region" description="Helical" evidence="8">
    <location>
        <begin position="53"/>
        <end position="70"/>
    </location>
</feature>
<dbReference type="InterPro" id="IPR011527">
    <property type="entry name" value="ABC1_TM_dom"/>
</dbReference>
<evidence type="ECO:0000313" key="11">
    <source>
        <dbReference type="EMBL" id="MFC5175474.1"/>
    </source>
</evidence>
<dbReference type="SUPFAM" id="SSF90123">
    <property type="entry name" value="ABC transporter transmembrane region"/>
    <property type="match status" value="2"/>
</dbReference>
<dbReference type="Gene3D" id="1.20.1560.10">
    <property type="entry name" value="ABC transporter type 1, transmembrane domain"/>
    <property type="match status" value="2"/>
</dbReference>
<accession>A0ABW0BDZ8</accession>
<protein>
    <submittedName>
        <fullName evidence="11">Thiol reductant ABC exporter subunit CydD</fullName>
    </submittedName>
</protein>
<dbReference type="NCBIfam" id="TIGR02857">
    <property type="entry name" value="CydD"/>
    <property type="match status" value="1"/>
</dbReference>
<keyword evidence="2 8" id="KW-0812">Transmembrane</keyword>
<dbReference type="InterPro" id="IPR027417">
    <property type="entry name" value="P-loop_NTPase"/>
</dbReference>
<dbReference type="PROSITE" id="PS00211">
    <property type="entry name" value="ABC_TRANSPORTER_1"/>
    <property type="match status" value="2"/>
</dbReference>
<dbReference type="PROSITE" id="PS50929">
    <property type="entry name" value="ABC_TM1F"/>
    <property type="match status" value="2"/>
</dbReference>
<feature type="domain" description="ABC transmembrane type-1" evidence="10">
    <location>
        <begin position="579"/>
        <end position="831"/>
    </location>
</feature>
<dbReference type="NCBIfam" id="TIGR02868">
    <property type="entry name" value="CydC"/>
    <property type="match status" value="1"/>
</dbReference>
<dbReference type="InterPro" id="IPR014216">
    <property type="entry name" value="ABC_transptr_CydD"/>
</dbReference>
<feature type="transmembrane region" description="Helical" evidence="8">
    <location>
        <begin position="610"/>
        <end position="632"/>
    </location>
</feature>
<dbReference type="Pfam" id="PF00005">
    <property type="entry name" value="ABC_tran"/>
    <property type="match status" value="2"/>
</dbReference>
<comment type="caution">
    <text evidence="11">The sequence shown here is derived from an EMBL/GenBank/DDBJ whole genome shotgun (WGS) entry which is preliminary data.</text>
</comment>
<evidence type="ECO:0000256" key="2">
    <source>
        <dbReference type="ARBA" id="ARBA00022692"/>
    </source>
</evidence>
<dbReference type="PROSITE" id="PS50893">
    <property type="entry name" value="ABC_TRANSPORTER_2"/>
    <property type="match status" value="2"/>
</dbReference>
<dbReference type="InterPro" id="IPR017871">
    <property type="entry name" value="ABC_transporter-like_CS"/>
</dbReference>
<feature type="transmembrane region" description="Helical" evidence="8">
    <location>
        <begin position="696"/>
        <end position="714"/>
    </location>
</feature>
<feature type="transmembrane region" description="Helical" evidence="8">
    <location>
        <begin position="237"/>
        <end position="262"/>
    </location>
</feature>
<feature type="transmembrane region" description="Helical" evidence="8">
    <location>
        <begin position="132"/>
        <end position="152"/>
    </location>
</feature>
<keyword evidence="4" id="KW-0067">ATP-binding</keyword>
<dbReference type="InterPro" id="IPR003593">
    <property type="entry name" value="AAA+_ATPase"/>
</dbReference>
<feature type="transmembrane region" description="Helical" evidence="8">
    <location>
        <begin position="158"/>
        <end position="178"/>
    </location>
</feature>
<evidence type="ECO:0000256" key="1">
    <source>
        <dbReference type="ARBA" id="ARBA00004651"/>
    </source>
</evidence>
<feature type="domain" description="ABC transporter" evidence="9">
    <location>
        <begin position="893"/>
        <end position="1109"/>
    </location>
</feature>
<dbReference type="CDD" id="cd03228">
    <property type="entry name" value="ABCC_MRP_Like"/>
    <property type="match status" value="1"/>
</dbReference>
<evidence type="ECO:0000259" key="10">
    <source>
        <dbReference type="PROSITE" id="PS50929"/>
    </source>
</evidence>
<dbReference type="InterPro" id="IPR039421">
    <property type="entry name" value="Type_1_exporter"/>
</dbReference>
<sequence>MRPFDPRIRSQLAPARRPLLGVVAAGVGGSLLLITQAWVVTGLVVAVVEGDPTGAWLAAVAAVFVLRAGLGWTSDWAAARAAATVGTSLRRRVVAAVLRRHGDGHPPASSSAELAVLATRGVSAAEPYLTRYVPAVVLASILPPLTLVAIATQDLLSALIVALTLPLVPVFGALVGLATRDRAQEQWREMSSLSGHFVDVVKGLPTLVAFRRARAQSDRIATFTDRYRRASLATLRLAFASSAVLELVATLSVALVAVVVGVRLAEGHLSLSTALVVLLLAPEAYWPLRRMGAEFHAAAEGVATFEAVAALDGAEDEQDVVDAAAAADQALVITDLTVVHPGRTVPALDGVSAVIPSRGVTALTGPSGCGKSTLLAAIAGLVPVESGSVTAGGRPVGGDAWRAQVAWLPQRPVFVTGSIADNLRVGTPDADDARLWDALRRVALEERVLALPSGLDEVVGEDGTSLSAGERARLALARVLVDDRPWVLLDEPTAHLDEVTEVIIADTIAELGRSGAVLVVAHKPALVGLADLVVSLPAPAPVAPPEHHAPAPARRTAPAPEAEAVPEEEPQRSSRRALAASTALGGLASAAGVALTATAGWLIVQASTQPPVLTLLVAIVGVRTFGLARPVLRYAERVRSHDVALRLLAERRVQVYDAVVPLVPGRLGRRRGDVLTSIVDDVDSVVDRELRVRLPVRGNVLVAVLAALVSALMLPRAGVLVLGTCLVSGALGLGLARAGAGRAERRAVERRAELSATVLEILSVAPELVMWRAGDRAAERVAAASRRLASSSVEAARWLGGARAAVLVVHGLGVVAMAALAAPAVIAGTLSGPRAALLVLVPLALGEVAAQMPDSGALSARTDAAAARLDSLERRAPAVRDTVPGPAPIGTDLELSHVSAGWDRGQRALVDLSLRVPAGARVGLVGESGSGKSTVAALLLRFLDPARGAVLLGGRDLYRVALDDVRARVGLVDDDPHVFASTLVENVRLARPSATDAQVEAALRRASLGPWLDTLPDGLDTWIGEGHAAVSGGERARIAVARSLLAEQPVLVLDEPTAHLDHATAEELAREVLLNPDERTILWITHDPVGLDLVDRVVELAGPSRVVPLVRR</sequence>
<feature type="domain" description="ABC transporter" evidence="9">
    <location>
        <begin position="331"/>
        <end position="563"/>
    </location>
</feature>
<keyword evidence="5 8" id="KW-1133">Transmembrane helix</keyword>
<evidence type="ECO:0000256" key="3">
    <source>
        <dbReference type="ARBA" id="ARBA00022741"/>
    </source>
</evidence>
<keyword evidence="3" id="KW-0547">Nucleotide-binding</keyword>